<sequence length="189" mass="21056">MAKTPEPVRLSGVDQLRAARSPVAHQVISVMERLRRASVAELAEHTAVPAGSLYYHVRRLVGAGALRACERRSTGGRDEVVYELTGSEVVLEADPGDAEATEEFRRTLRTRFRALERGYLGALEQPGTVRRGRGRNLSLHQHQARLSTADRDELQRRIADLEAFLIERDDPRRQDFVQVTVAVHPVASG</sequence>
<name>A0A518BS06_9BACT</name>
<dbReference type="EMBL" id="CP036287">
    <property type="protein sequence ID" value="QDU69759.1"/>
    <property type="molecule type" value="Genomic_DNA"/>
</dbReference>
<reference evidence="1 2" key="1">
    <citation type="submission" date="2019-02" db="EMBL/GenBank/DDBJ databases">
        <title>Deep-cultivation of Planctomycetes and their phenomic and genomic characterization uncovers novel biology.</title>
        <authorList>
            <person name="Wiegand S."/>
            <person name="Jogler M."/>
            <person name="Boedeker C."/>
            <person name="Pinto D."/>
            <person name="Vollmers J."/>
            <person name="Rivas-Marin E."/>
            <person name="Kohn T."/>
            <person name="Peeters S.H."/>
            <person name="Heuer A."/>
            <person name="Rast P."/>
            <person name="Oberbeckmann S."/>
            <person name="Bunk B."/>
            <person name="Jeske O."/>
            <person name="Meyerdierks A."/>
            <person name="Storesund J.E."/>
            <person name="Kallscheuer N."/>
            <person name="Luecker S."/>
            <person name="Lage O.M."/>
            <person name="Pohl T."/>
            <person name="Merkel B.J."/>
            <person name="Hornburger P."/>
            <person name="Mueller R.-W."/>
            <person name="Bruemmer F."/>
            <person name="Labrenz M."/>
            <person name="Spormann A.M."/>
            <person name="Op den Camp H."/>
            <person name="Overmann J."/>
            <person name="Amann R."/>
            <person name="Jetten M.S.M."/>
            <person name="Mascher T."/>
            <person name="Medema M.H."/>
            <person name="Devos D.P."/>
            <person name="Kaster A.-K."/>
            <person name="Ovreas L."/>
            <person name="Rohde M."/>
            <person name="Galperin M.Y."/>
            <person name="Jogler C."/>
        </authorList>
    </citation>
    <scope>NUCLEOTIDE SEQUENCE [LARGE SCALE GENOMIC DNA]</scope>
    <source>
        <strain evidence="1 2">Pla133</strain>
    </source>
</reference>
<dbReference type="SUPFAM" id="SSF46785">
    <property type="entry name" value="Winged helix' DNA-binding domain"/>
    <property type="match status" value="1"/>
</dbReference>
<dbReference type="InterPro" id="IPR036388">
    <property type="entry name" value="WH-like_DNA-bd_sf"/>
</dbReference>
<dbReference type="Proteomes" id="UP000316921">
    <property type="component" value="Chromosome"/>
</dbReference>
<evidence type="ECO:0008006" key="3">
    <source>
        <dbReference type="Google" id="ProtNLM"/>
    </source>
</evidence>
<dbReference type="RefSeq" id="WP_145069958.1">
    <property type="nucleotide sequence ID" value="NZ_CP036287.1"/>
</dbReference>
<organism evidence="1 2">
    <name type="scientific">Engelhardtia mirabilis</name>
    <dbReference type="NCBI Taxonomy" id="2528011"/>
    <lineage>
        <taxon>Bacteria</taxon>
        <taxon>Pseudomonadati</taxon>
        <taxon>Planctomycetota</taxon>
        <taxon>Planctomycetia</taxon>
        <taxon>Planctomycetia incertae sedis</taxon>
        <taxon>Engelhardtia</taxon>
    </lineage>
</organism>
<gene>
    <name evidence="1" type="ORF">Pla133_48810</name>
</gene>
<evidence type="ECO:0000313" key="2">
    <source>
        <dbReference type="Proteomes" id="UP000316921"/>
    </source>
</evidence>
<dbReference type="KEGG" id="pbap:Pla133_48810"/>
<dbReference type="AlphaFoldDB" id="A0A518BS06"/>
<protein>
    <recommendedName>
        <fullName evidence="3">Helix-turn-helix domain protein</fullName>
    </recommendedName>
</protein>
<proteinExistence type="predicted"/>
<accession>A0A518BS06</accession>
<keyword evidence="2" id="KW-1185">Reference proteome</keyword>
<dbReference type="Gene3D" id="1.10.10.10">
    <property type="entry name" value="Winged helix-like DNA-binding domain superfamily/Winged helix DNA-binding domain"/>
    <property type="match status" value="1"/>
</dbReference>
<evidence type="ECO:0000313" key="1">
    <source>
        <dbReference type="EMBL" id="QDU69759.1"/>
    </source>
</evidence>
<dbReference type="InterPro" id="IPR036390">
    <property type="entry name" value="WH_DNA-bd_sf"/>
</dbReference>